<accession>A0A543AS88</accession>
<dbReference type="RefSeq" id="WP_142035308.1">
    <property type="nucleotide sequence ID" value="NZ_JBHTGS010000001.1"/>
</dbReference>
<protein>
    <submittedName>
        <fullName evidence="1">Uncharacterized protein</fullName>
    </submittedName>
</protein>
<dbReference type="AlphaFoldDB" id="A0A543AS88"/>
<reference evidence="1 2" key="1">
    <citation type="submission" date="2019-06" db="EMBL/GenBank/DDBJ databases">
        <title>Sequencing the genomes of 1000 actinobacteria strains.</title>
        <authorList>
            <person name="Klenk H.-P."/>
        </authorList>
    </citation>
    <scope>NUCLEOTIDE SEQUENCE [LARGE SCALE GENOMIC DNA]</scope>
    <source>
        <strain evidence="1 2">DSM 45928</strain>
    </source>
</reference>
<keyword evidence="2" id="KW-1185">Reference proteome</keyword>
<name>A0A543AS88_9ACTN</name>
<sequence length="103" mass="11566">MVEQQLKTLLDVATIDKLWSSACQQVMAFERGPEDQAIYRCGDPCRTHVAEAAAVRAGLLWHYRGRSATTTYGLPDEAILGDMVEALNLAWVRDGKIYTARFY</sequence>
<proteinExistence type="predicted"/>
<evidence type="ECO:0000313" key="1">
    <source>
        <dbReference type="EMBL" id="TQL75444.1"/>
    </source>
</evidence>
<dbReference type="EMBL" id="VFOW01000001">
    <property type="protein sequence ID" value="TQL75444.1"/>
    <property type="molecule type" value="Genomic_DNA"/>
</dbReference>
<organism evidence="1 2">
    <name type="scientific">Stackebrandtia endophytica</name>
    <dbReference type="NCBI Taxonomy" id="1496996"/>
    <lineage>
        <taxon>Bacteria</taxon>
        <taxon>Bacillati</taxon>
        <taxon>Actinomycetota</taxon>
        <taxon>Actinomycetes</taxon>
        <taxon>Glycomycetales</taxon>
        <taxon>Glycomycetaceae</taxon>
        <taxon>Stackebrandtia</taxon>
    </lineage>
</organism>
<evidence type="ECO:0000313" key="2">
    <source>
        <dbReference type="Proteomes" id="UP000317043"/>
    </source>
</evidence>
<dbReference type="Proteomes" id="UP000317043">
    <property type="component" value="Unassembled WGS sequence"/>
</dbReference>
<dbReference type="OrthoDB" id="5188681at2"/>
<comment type="caution">
    <text evidence="1">The sequence shown here is derived from an EMBL/GenBank/DDBJ whole genome shotgun (WGS) entry which is preliminary data.</text>
</comment>
<dbReference type="InParanoid" id="A0A543AS88"/>
<gene>
    <name evidence="1" type="ORF">FB566_0949</name>
</gene>